<gene>
    <name evidence="2" type="ORF">PGTUg99_014527</name>
    <name evidence="3" type="ORF">PGTUg99_034862</name>
</gene>
<evidence type="ECO:0000256" key="1">
    <source>
        <dbReference type="SAM" id="MobiDB-lite"/>
    </source>
</evidence>
<evidence type="ECO:0000313" key="2">
    <source>
        <dbReference type="EMBL" id="KAA1088651.1"/>
    </source>
</evidence>
<evidence type="ECO:0000313" key="3">
    <source>
        <dbReference type="EMBL" id="KAA1134299.1"/>
    </source>
</evidence>
<reference evidence="3 4" key="1">
    <citation type="submission" date="2019-05" db="EMBL/GenBank/DDBJ databases">
        <title>Emergence of the Ug99 lineage of the wheat stem rust pathogen through somatic hybridization.</title>
        <authorList>
            <person name="Li F."/>
            <person name="Upadhyaya N.M."/>
            <person name="Sperschneider J."/>
            <person name="Matny O."/>
            <person name="Nguyen-Phuc H."/>
            <person name="Mago R."/>
            <person name="Raley C."/>
            <person name="Miller M.E."/>
            <person name="Silverstein K.A.T."/>
            <person name="Henningsen E."/>
            <person name="Hirsch C.D."/>
            <person name="Visser B."/>
            <person name="Pretorius Z.A."/>
            <person name="Steffenson B.J."/>
            <person name="Schwessinger B."/>
            <person name="Dodds P.N."/>
            <person name="Figueroa M."/>
        </authorList>
    </citation>
    <scope>NUCLEOTIDE SEQUENCE [LARGE SCALE GENOMIC DNA]</scope>
    <source>
        <strain evidence="3 4">Ug99</strain>
    </source>
</reference>
<accession>A0A5B0SA01</accession>
<comment type="caution">
    <text evidence="3">The sequence shown here is derived from an EMBL/GenBank/DDBJ whole genome shotgun (WGS) entry which is preliminary data.</text>
</comment>
<evidence type="ECO:0000313" key="4">
    <source>
        <dbReference type="Proteomes" id="UP000325313"/>
    </source>
</evidence>
<proteinExistence type="predicted"/>
<dbReference type="Proteomes" id="UP000325313">
    <property type="component" value="Unassembled WGS sequence"/>
</dbReference>
<dbReference type="EMBL" id="VDEP01000069">
    <property type="protein sequence ID" value="KAA1134299.1"/>
    <property type="molecule type" value="Genomic_DNA"/>
</dbReference>
<feature type="region of interest" description="Disordered" evidence="1">
    <location>
        <begin position="20"/>
        <end position="44"/>
    </location>
</feature>
<dbReference type="EMBL" id="VDEP01000405">
    <property type="protein sequence ID" value="KAA1088651.1"/>
    <property type="molecule type" value="Genomic_DNA"/>
</dbReference>
<organism evidence="3 4">
    <name type="scientific">Puccinia graminis f. sp. tritici</name>
    <dbReference type="NCBI Taxonomy" id="56615"/>
    <lineage>
        <taxon>Eukaryota</taxon>
        <taxon>Fungi</taxon>
        <taxon>Dikarya</taxon>
        <taxon>Basidiomycota</taxon>
        <taxon>Pucciniomycotina</taxon>
        <taxon>Pucciniomycetes</taxon>
        <taxon>Pucciniales</taxon>
        <taxon>Pucciniaceae</taxon>
        <taxon>Puccinia</taxon>
    </lineage>
</organism>
<dbReference type="AlphaFoldDB" id="A0A5B0SA01"/>
<protein>
    <submittedName>
        <fullName evidence="3">Uncharacterized protein</fullName>
    </submittedName>
</protein>
<name>A0A5B0SA01_PUCGR</name>
<sequence length="67" mass="6997">MGCWSGLSFPLCQQGDEDKGKLGDLKGGARVVQDPSSQPGVSERSMYKPGVGLVGVWNADAGVSWSL</sequence>